<reference evidence="2" key="1">
    <citation type="journal article" date="2005" name="Int. J. Syst. Evol. Microbiol.">
        <title>Methanofollis formosanus sp. nov., isolated from a fish pond.</title>
        <authorList>
            <person name="Wu S.Y."/>
            <person name="Chen S.C."/>
            <person name="Lai M.C."/>
        </authorList>
    </citation>
    <scope>NUCLEOTIDE SEQUENCE</scope>
    <source>
        <strain evidence="2">ML15</strain>
    </source>
</reference>
<gene>
    <name evidence="2" type="ORF">E2N92_08085</name>
</gene>
<dbReference type="EMBL" id="CP037968">
    <property type="protein sequence ID" value="QYZ79391.1"/>
    <property type="molecule type" value="Genomic_DNA"/>
</dbReference>
<dbReference type="PANTHER" id="PTHR36114">
    <property type="entry name" value="16.7 KDA PROTEIN IN WHIE LOCUS"/>
    <property type="match status" value="1"/>
</dbReference>
<dbReference type="InterPro" id="IPR011051">
    <property type="entry name" value="RmlC_Cupin_sf"/>
</dbReference>
<evidence type="ECO:0000313" key="3">
    <source>
        <dbReference type="Proteomes" id="UP000826709"/>
    </source>
</evidence>
<dbReference type="PANTHER" id="PTHR36114:SF1">
    <property type="entry name" value="16.7 KDA PROTEIN IN WHIE LOCUS"/>
    <property type="match status" value="1"/>
</dbReference>
<dbReference type="InterPro" id="IPR014710">
    <property type="entry name" value="RmlC-like_jellyroll"/>
</dbReference>
<dbReference type="Gene3D" id="2.60.120.10">
    <property type="entry name" value="Jelly Rolls"/>
    <property type="match status" value="1"/>
</dbReference>
<feature type="domain" description="Cupin type-2" evidence="1">
    <location>
        <begin position="43"/>
        <end position="109"/>
    </location>
</feature>
<reference evidence="2" key="2">
    <citation type="submission" date="2019-03" db="EMBL/GenBank/DDBJ databases">
        <authorList>
            <person name="Chen S.-C."/>
            <person name="Wu S.-Y."/>
            <person name="Lai M.-C."/>
        </authorList>
    </citation>
    <scope>NUCLEOTIDE SEQUENCE</scope>
    <source>
        <strain evidence="2">ML15</strain>
    </source>
</reference>
<dbReference type="Pfam" id="PF07883">
    <property type="entry name" value="Cupin_2"/>
    <property type="match status" value="1"/>
</dbReference>
<dbReference type="SUPFAM" id="SSF51182">
    <property type="entry name" value="RmlC-like cupins"/>
    <property type="match status" value="1"/>
</dbReference>
<dbReference type="AlphaFoldDB" id="A0A8G1A2T3"/>
<name>A0A8G1A2T3_9EURY</name>
<dbReference type="KEGG" id="mfk:E2N92_08085"/>
<protein>
    <submittedName>
        <fullName evidence="2">Cupin domain-containing protein</fullName>
    </submittedName>
</protein>
<dbReference type="RefSeq" id="WP_220680698.1">
    <property type="nucleotide sequence ID" value="NZ_CP037968.1"/>
</dbReference>
<evidence type="ECO:0000313" key="2">
    <source>
        <dbReference type="EMBL" id="QYZ79391.1"/>
    </source>
</evidence>
<evidence type="ECO:0000259" key="1">
    <source>
        <dbReference type="Pfam" id="PF07883"/>
    </source>
</evidence>
<sequence>MLIRDITSTPLFTAGDRTRLREILHPKNEPECCNRCSIAHAFLGPGEASLPHRLKTSSETYYILAGEGMMHIGDESAPVGAGQVVYIPPGAVQSVENTGEDDLVILAIVDPAWDAADEEVLN</sequence>
<accession>A0A8G1A2T3</accession>
<dbReference type="InterPro" id="IPR013096">
    <property type="entry name" value="Cupin_2"/>
</dbReference>
<organism evidence="2 3">
    <name type="scientific">Methanofollis formosanus</name>
    <dbReference type="NCBI Taxonomy" id="299308"/>
    <lineage>
        <taxon>Archaea</taxon>
        <taxon>Methanobacteriati</taxon>
        <taxon>Methanobacteriota</taxon>
        <taxon>Stenosarchaea group</taxon>
        <taxon>Methanomicrobia</taxon>
        <taxon>Methanomicrobiales</taxon>
        <taxon>Methanomicrobiaceae</taxon>
        <taxon>Methanofollis</taxon>
    </lineage>
</organism>
<proteinExistence type="predicted"/>
<dbReference type="OrthoDB" id="190812at2157"/>
<dbReference type="InterPro" id="IPR052044">
    <property type="entry name" value="PKS_Associated_Protein"/>
</dbReference>
<keyword evidence="3" id="KW-1185">Reference proteome</keyword>
<dbReference type="CDD" id="cd02214">
    <property type="entry name" value="cupin_MJ1618"/>
    <property type="match status" value="1"/>
</dbReference>
<dbReference type="Proteomes" id="UP000826709">
    <property type="component" value="Chromosome"/>
</dbReference>